<dbReference type="SUPFAM" id="SSF81296">
    <property type="entry name" value="E set domains"/>
    <property type="match status" value="1"/>
</dbReference>
<evidence type="ECO:0000259" key="6">
    <source>
        <dbReference type="PROSITE" id="PS50056"/>
    </source>
</evidence>
<dbReference type="GO" id="GO:0005983">
    <property type="term" value="P:starch catabolic process"/>
    <property type="evidence" value="ECO:0007669"/>
    <property type="project" value="TreeGrafter"/>
</dbReference>
<evidence type="ECO:0000256" key="4">
    <source>
        <dbReference type="SAM" id="Phobius"/>
    </source>
</evidence>
<dbReference type="FunFam" id="2.60.40.10:FF:000992">
    <property type="entry name" value="Phosphoglucan phosphatase DSP4, chloroplastic"/>
    <property type="match status" value="1"/>
</dbReference>
<dbReference type="InterPro" id="IPR029021">
    <property type="entry name" value="Prot-tyrosine_phosphatase-like"/>
</dbReference>
<dbReference type="PROSITE" id="PS50054">
    <property type="entry name" value="TYR_PHOSPHATASE_DUAL"/>
    <property type="match status" value="1"/>
</dbReference>
<comment type="caution">
    <text evidence="7">The sequence shown here is derived from an EMBL/GenBank/DDBJ whole genome shotgun (WGS) entry which is preliminary data.</text>
</comment>
<reference evidence="7" key="1">
    <citation type="journal article" date="2023" name="Mol. Ecol. Resour.">
        <title>Chromosome-level genome assembly of a triploid poplar Populus alba 'Berolinensis'.</title>
        <authorList>
            <person name="Chen S."/>
            <person name="Yu Y."/>
            <person name="Wang X."/>
            <person name="Wang S."/>
            <person name="Zhang T."/>
            <person name="Zhou Y."/>
            <person name="He R."/>
            <person name="Meng N."/>
            <person name="Wang Y."/>
            <person name="Liu W."/>
            <person name="Liu Z."/>
            <person name="Liu J."/>
            <person name="Guo Q."/>
            <person name="Huang H."/>
            <person name="Sederoff R.R."/>
            <person name="Wang G."/>
            <person name="Qu G."/>
            <person name="Chen S."/>
        </authorList>
    </citation>
    <scope>NUCLEOTIDE SEQUENCE</scope>
    <source>
        <strain evidence="7">SC-2020</strain>
    </source>
</reference>
<feature type="repeat" description="WD" evidence="3">
    <location>
        <begin position="160"/>
        <end position="194"/>
    </location>
</feature>
<feature type="transmembrane region" description="Helical" evidence="4">
    <location>
        <begin position="329"/>
        <end position="350"/>
    </location>
</feature>
<accession>A0AAD6MJZ5</accession>
<evidence type="ECO:0000256" key="2">
    <source>
        <dbReference type="ARBA" id="ARBA00022912"/>
    </source>
</evidence>
<keyword evidence="1" id="KW-0378">Hydrolase</keyword>
<evidence type="ECO:0000313" key="8">
    <source>
        <dbReference type="Proteomes" id="UP001164929"/>
    </source>
</evidence>
<name>A0AAD6MJZ5_9ROSI</name>
<keyword evidence="8" id="KW-1185">Reference proteome</keyword>
<dbReference type="PANTHER" id="PTHR46642:SF3">
    <property type="entry name" value="PHOSPHOGLUCAN PHOSPHATASE DSP4, CHLOROPLASTIC"/>
    <property type="match status" value="1"/>
</dbReference>
<dbReference type="FunFam" id="2.130.10.10:FF:000435">
    <property type="entry name" value="SEC12-like protein 1"/>
    <property type="match status" value="1"/>
</dbReference>
<dbReference type="SUPFAM" id="SSF50978">
    <property type="entry name" value="WD40 repeat-like"/>
    <property type="match status" value="1"/>
</dbReference>
<dbReference type="InterPro" id="IPR052832">
    <property type="entry name" value="Starch-Glucan_Phosphatase"/>
</dbReference>
<dbReference type="InterPro" id="IPR045204">
    <property type="entry name" value="DSP_laforin-like"/>
</dbReference>
<dbReference type="InterPro" id="IPR020422">
    <property type="entry name" value="TYR_PHOSPHATASE_DUAL_dom"/>
</dbReference>
<dbReference type="InterPro" id="IPR032640">
    <property type="entry name" value="AMPK1_CBM"/>
</dbReference>
<evidence type="ECO:0000256" key="1">
    <source>
        <dbReference type="ARBA" id="ARBA00022801"/>
    </source>
</evidence>
<dbReference type="Gene3D" id="2.130.10.10">
    <property type="entry name" value="YVTN repeat-like/Quinoprotein amine dehydrogenase"/>
    <property type="match status" value="1"/>
</dbReference>
<dbReference type="InterPro" id="IPR015943">
    <property type="entry name" value="WD40/YVTN_repeat-like_dom_sf"/>
</dbReference>
<evidence type="ECO:0000259" key="5">
    <source>
        <dbReference type="PROSITE" id="PS50054"/>
    </source>
</evidence>
<dbReference type="SMART" id="SM00195">
    <property type="entry name" value="DSPc"/>
    <property type="match status" value="1"/>
</dbReference>
<dbReference type="GO" id="GO:0019203">
    <property type="term" value="F:carbohydrate phosphatase activity"/>
    <property type="evidence" value="ECO:0007669"/>
    <property type="project" value="InterPro"/>
</dbReference>
<sequence>MESGQGTVTCGSWIRRPENLNLAVLGRSSKKKKSASPSVLEIFSFDTETTSLSTSPQVTHVFEETEGELVTIAVHPSGDDLVCSSTKGGCKLFELHGQEINLKLLAKDLPPLQDAGPQTCMAFSVDGSKFATGGVDGRLRILEWPSLRIILDEPKAHKSVRDMDFSLDSEFLASTSTDGSARIWKAEDGSPVVSLTRNSDEKIELCRFSKDGTKPFLFCAVQKGDKAVTAVYDISTWNKIGYKRLLRKPASIMSISLDGKYLALGSKDGDVCVAEVKKMEVSHLSKRLHLGTCITSLEFCPGQRVVLTTSDEWGAVVTKLNVPADWKEWQIYLLLVVLFLASAVAFYIFFQKSDSFWNVPSGRGQPGKQFEILDPQYSEDAFGPSKGLKDSGKKKTQNVDDPPAARIAEAIGEDNVAAKPPESSSALPLQGFNFYQRRPSSPSLFSLYNMAGTKNSSDLRLRVAVKAVPSSPSSAEMSGADAEEEEEKSEIYSHNMTEAMGAGKFDAACGWRIGTVLTYRHELGMNYNFIRPDLIVGSCLQTPEDVDKLRKIGVKTIFCLQQDPDLEYFGVDISAIEDYAKACGDIQHLRAQIRDFDAFDLRKRIPAVISKLYKAINRNGGVAYIHCTAGLGRAPAVAGYKLSDACDLLLSKRSCFPNLDAIKSSTADILTGLRKKLVTLKWKDDKCCTVEISGLDIGWGQRIPLELDEEQGFWILKRELLEGRYEYKYIVDGEWTINKHELVTTQNKDGHVNNYVQVLDDDTDSANAALQKSLTGDDPNLTGDERLRIRRFLEALPEDEG</sequence>
<dbReference type="Gene3D" id="3.90.190.10">
    <property type="entry name" value="Protein tyrosine phosphatase superfamily"/>
    <property type="match status" value="1"/>
</dbReference>
<dbReference type="CDD" id="cd14526">
    <property type="entry name" value="DSP_laforin-like"/>
    <property type="match status" value="1"/>
</dbReference>
<dbReference type="GO" id="GO:0009507">
    <property type="term" value="C:chloroplast"/>
    <property type="evidence" value="ECO:0007669"/>
    <property type="project" value="TreeGrafter"/>
</dbReference>
<dbReference type="InterPro" id="IPR001680">
    <property type="entry name" value="WD40_rpt"/>
</dbReference>
<dbReference type="Proteomes" id="UP001164929">
    <property type="component" value="Chromosome 8"/>
</dbReference>
<dbReference type="InterPro" id="IPR036322">
    <property type="entry name" value="WD40_repeat_dom_sf"/>
</dbReference>
<dbReference type="Gene3D" id="2.60.40.10">
    <property type="entry name" value="Immunoglobulins"/>
    <property type="match status" value="1"/>
</dbReference>
<dbReference type="GO" id="GO:2001070">
    <property type="term" value="F:starch binding"/>
    <property type="evidence" value="ECO:0007669"/>
    <property type="project" value="TreeGrafter"/>
</dbReference>
<proteinExistence type="predicted"/>
<dbReference type="SUPFAM" id="SSF52799">
    <property type="entry name" value="(Phosphotyrosine protein) phosphatases II"/>
    <property type="match status" value="1"/>
</dbReference>
<dbReference type="Pfam" id="PF00400">
    <property type="entry name" value="WD40"/>
    <property type="match status" value="2"/>
</dbReference>
<keyword evidence="3" id="KW-0853">WD repeat</keyword>
<dbReference type="AlphaFoldDB" id="A0AAD6MJZ5"/>
<protein>
    <submittedName>
        <fullName evidence="7">Uncharacterized protein</fullName>
    </submittedName>
</protein>
<feature type="domain" description="Tyrosine specific protein phosphatases" evidence="6">
    <location>
        <begin position="603"/>
        <end position="637"/>
    </location>
</feature>
<keyword evidence="4" id="KW-0472">Membrane</keyword>
<evidence type="ECO:0000256" key="3">
    <source>
        <dbReference type="PROSITE-ProRule" id="PRU00221"/>
    </source>
</evidence>
<dbReference type="SMART" id="SM00320">
    <property type="entry name" value="WD40"/>
    <property type="match status" value="4"/>
</dbReference>
<dbReference type="PANTHER" id="PTHR46642">
    <property type="entry name" value="DUAL SPECIFICITY PHOSPHATASE, SUBGROUP, CATALYTIC DOMAIN"/>
    <property type="match status" value="1"/>
</dbReference>
<keyword evidence="4" id="KW-1133">Transmembrane helix</keyword>
<dbReference type="InterPro" id="IPR014756">
    <property type="entry name" value="Ig_E-set"/>
</dbReference>
<dbReference type="GO" id="GO:0004721">
    <property type="term" value="F:phosphoprotein phosphatase activity"/>
    <property type="evidence" value="ECO:0007669"/>
    <property type="project" value="UniProtKB-KW"/>
</dbReference>
<gene>
    <name evidence="7" type="ORF">NC653_020087</name>
</gene>
<feature type="domain" description="Tyrosine-protein phosphatase" evidence="5">
    <location>
        <begin position="526"/>
        <end position="686"/>
    </location>
</feature>
<keyword evidence="2" id="KW-0904">Protein phosphatase</keyword>
<dbReference type="PROSITE" id="PS50082">
    <property type="entry name" value="WD_REPEATS_2"/>
    <property type="match status" value="1"/>
</dbReference>
<dbReference type="PROSITE" id="PS50056">
    <property type="entry name" value="TYR_PHOSPHATASE_2"/>
    <property type="match status" value="1"/>
</dbReference>
<dbReference type="InterPro" id="IPR000387">
    <property type="entry name" value="Tyr_Pase_dom"/>
</dbReference>
<evidence type="ECO:0000313" key="7">
    <source>
        <dbReference type="EMBL" id="KAJ6986746.1"/>
    </source>
</evidence>
<dbReference type="EMBL" id="JAQIZT010000008">
    <property type="protein sequence ID" value="KAJ6986746.1"/>
    <property type="molecule type" value="Genomic_DNA"/>
</dbReference>
<keyword evidence="4" id="KW-0812">Transmembrane</keyword>
<dbReference type="Pfam" id="PF16561">
    <property type="entry name" value="AMPK1_CBM"/>
    <property type="match status" value="1"/>
</dbReference>
<organism evidence="7 8">
    <name type="scientific">Populus alba x Populus x berolinensis</name>
    <dbReference type="NCBI Taxonomy" id="444605"/>
    <lineage>
        <taxon>Eukaryota</taxon>
        <taxon>Viridiplantae</taxon>
        <taxon>Streptophyta</taxon>
        <taxon>Embryophyta</taxon>
        <taxon>Tracheophyta</taxon>
        <taxon>Spermatophyta</taxon>
        <taxon>Magnoliopsida</taxon>
        <taxon>eudicotyledons</taxon>
        <taxon>Gunneridae</taxon>
        <taxon>Pentapetalae</taxon>
        <taxon>rosids</taxon>
        <taxon>fabids</taxon>
        <taxon>Malpighiales</taxon>
        <taxon>Salicaceae</taxon>
        <taxon>Saliceae</taxon>
        <taxon>Populus</taxon>
    </lineage>
</organism>
<dbReference type="InterPro" id="IPR013783">
    <property type="entry name" value="Ig-like_fold"/>
</dbReference>
<dbReference type="CDD" id="cd02859">
    <property type="entry name" value="E_set_AMPKbeta_like_N"/>
    <property type="match status" value="1"/>
</dbReference>